<protein>
    <submittedName>
        <fullName evidence="1">PIG-L family deacetylase</fullName>
    </submittedName>
</protein>
<dbReference type="EMBL" id="DVMU01000011">
    <property type="protein sequence ID" value="HIU33005.1"/>
    <property type="molecule type" value="Genomic_DNA"/>
</dbReference>
<dbReference type="SUPFAM" id="SSF102588">
    <property type="entry name" value="LmbE-like"/>
    <property type="match status" value="1"/>
</dbReference>
<evidence type="ECO:0000313" key="2">
    <source>
        <dbReference type="Proteomes" id="UP000824072"/>
    </source>
</evidence>
<comment type="caution">
    <text evidence="1">The sequence shown here is derived from an EMBL/GenBank/DDBJ whole genome shotgun (WGS) entry which is preliminary data.</text>
</comment>
<dbReference type="PANTHER" id="PTHR12993:SF30">
    <property type="entry name" value="N-ACETYL-ALPHA-D-GLUCOSAMINYL L-MALATE DEACETYLASE 1"/>
    <property type="match status" value="1"/>
</dbReference>
<evidence type="ECO:0000313" key="1">
    <source>
        <dbReference type="EMBL" id="HIU33005.1"/>
    </source>
</evidence>
<reference evidence="1" key="1">
    <citation type="submission" date="2020-10" db="EMBL/GenBank/DDBJ databases">
        <authorList>
            <person name="Gilroy R."/>
        </authorList>
    </citation>
    <scope>NUCLEOTIDE SEQUENCE</scope>
    <source>
        <strain evidence="1">ChiHcec3-11533</strain>
    </source>
</reference>
<dbReference type="GO" id="GO:0016811">
    <property type="term" value="F:hydrolase activity, acting on carbon-nitrogen (but not peptide) bonds, in linear amides"/>
    <property type="evidence" value="ECO:0007669"/>
    <property type="project" value="TreeGrafter"/>
</dbReference>
<dbReference type="Pfam" id="PF02585">
    <property type="entry name" value="PIG-L"/>
    <property type="match status" value="1"/>
</dbReference>
<dbReference type="Proteomes" id="UP000824072">
    <property type="component" value="Unassembled WGS sequence"/>
</dbReference>
<dbReference type="PANTHER" id="PTHR12993">
    <property type="entry name" value="N-ACETYLGLUCOSAMINYL-PHOSPHATIDYLINOSITOL DE-N-ACETYLASE-RELATED"/>
    <property type="match status" value="1"/>
</dbReference>
<name>A0A9D1I8Z9_9FIRM</name>
<dbReference type="AlphaFoldDB" id="A0A9D1I8Z9"/>
<gene>
    <name evidence="1" type="ORF">IAB02_00445</name>
</gene>
<reference evidence="1" key="2">
    <citation type="journal article" date="2021" name="PeerJ">
        <title>Extensive microbial diversity within the chicken gut microbiome revealed by metagenomics and culture.</title>
        <authorList>
            <person name="Gilroy R."/>
            <person name="Ravi A."/>
            <person name="Getino M."/>
            <person name="Pursley I."/>
            <person name="Horton D.L."/>
            <person name="Alikhan N.F."/>
            <person name="Baker D."/>
            <person name="Gharbi K."/>
            <person name="Hall N."/>
            <person name="Watson M."/>
            <person name="Adriaenssens E.M."/>
            <person name="Foster-Nyarko E."/>
            <person name="Jarju S."/>
            <person name="Secka A."/>
            <person name="Antonio M."/>
            <person name="Oren A."/>
            <person name="Chaudhuri R.R."/>
            <person name="La Ragione R."/>
            <person name="Hildebrand F."/>
            <person name="Pallen M.J."/>
        </authorList>
    </citation>
    <scope>NUCLEOTIDE SEQUENCE</scope>
    <source>
        <strain evidence="1">ChiHcec3-11533</strain>
    </source>
</reference>
<dbReference type="InterPro" id="IPR003737">
    <property type="entry name" value="GlcNAc_PI_deacetylase-related"/>
</dbReference>
<organism evidence="1 2">
    <name type="scientific">Candidatus Pullichristensenella excrementigallinarum</name>
    <dbReference type="NCBI Taxonomy" id="2840907"/>
    <lineage>
        <taxon>Bacteria</taxon>
        <taxon>Bacillati</taxon>
        <taxon>Bacillota</taxon>
        <taxon>Clostridia</taxon>
        <taxon>Candidatus Pullichristensenella</taxon>
    </lineage>
</organism>
<dbReference type="Gene3D" id="3.40.50.10320">
    <property type="entry name" value="LmbE-like"/>
    <property type="match status" value="1"/>
</dbReference>
<accession>A0A9D1I8Z9</accession>
<proteinExistence type="predicted"/>
<sequence length="269" mass="30667">MARYMVIGAHPDDCESVGGIMLKLVDLGHSVHFLTATNGCSGHHIQMGGAIAARRRQEADRVSALTGVEYEMLDFDDGSLTAGLPERRAMIAAIRRFSPDVIITHRPSDYHPDHRNTSVLVQDSAFLVQVPNVCPLTPAMRSMPAVFYMQDDFQKPYPFEPDLVFSIDQTMERKLRMYHQYTSQMYEWLPWVGQTLGEGAVPEGDEERFEWLKGTRHFLISQETADRYRAQLVEKYGEAGRQVQFCEALEICEYGEKPDAARLRELFPF</sequence>
<dbReference type="InterPro" id="IPR024078">
    <property type="entry name" value="LmbE-like_dom_sf"/>
</dbReference>